<name>X1HTV1_9ZZZZ</name>
<evidence type="ECO:0000313" key="1">
    <source>
        <dbReference type="EMBL" id="GAH57259.1"/>
    </source>
</evidence>
<gene>
    <name evidence="1" type="ORF">S03H2_36609</name>
</gene>
<organism evidence="1">
    <name type="scientific">marine sediment metagenome</name>
    <dbReference type="NCBI Taxonomy" id="412755"/>
    <lineage>
        <taxon>unclassified sequences</taxon>
        <taxon>metagenomes</taxon>
        <taxon>ecological metagenomes</taxon>
    </lineage>
</organism>
<comment type="caution">
    <text evidence="1">The sequence shown here is derived from an EMBL/GenBank/DDBJ whole genome shotgun (WGS) entry which is preliminary data.</text>
</comment>
<feature type="non-terminal residue" evidence="1">
    <location>
        <position position="179"/>
    </location>
</feature>
<accession>X1HTV1</accession>
<reference evidence="1" key="1">
    <citation type="journal article" date="2014" name="Front. Microbiol.">
        <title>High frequency of phylogenetically diverse reductive dehalogenase-homologous genes in deep subseafloor sedimentary metagenomes.</title>
        <authorList>
            <person name="Kawai M."/>
            <person name="Futagami T."/>
            <person name="Toyoda A."/>
            <person name="Takaki Y."/>
            <person name="Nishi S."/>
            <person name="Hori S."/>
            <person name="Arai W."/>
            <person name="Tsubouchi T."/>
            <person name="Morono Y."/>
            <person name="Uchiyama I."/>
            <person name="Ito T."/>
            <person name="Fujiyama A."/>
            <person name="Inagaki F."/>
            <person name="Takami H."/>
        </authorList>
    </citation>
    <scope>NUCLEOTIDE SEQUENCE</scope>
    <source>
        <strain evidence="1">Expedition CK06-06</strain>
    </source>
</reference>
<dbReference type="AlphaFoldDB" id="X1HTV1"/>
<protein>
    <submittedName>
        <fullName evidence="1">Uncharacterized protein</fullName>
    </submittedName>
</protein>
<dbReference type="EMBL" id="BARU01022476">
    <property type="protein sequence ID" value="GAH57259.1"/>
    <property type="molecule type" value="Genomic_DNA"/>
</dbReference>
<proteinExistence type="predicted"/>
<sequence length="179" mass="20850">MDDIFADGSSDSLITYREKYRKISGSSIISPFEYSLSIDDAYTLKLSYRLNERNYFERKIRIDYVGDTRDADGNYVYNILEYGLGDYAGILEQNLVPALKIYYFDLYGEMCFLDEAAYSVDLDNNKITLITNENLVYPAVNPITTPNGIRNFWISFNPEFNDVEYDSYEFTYDPTKNLE</sequence>